<dbReference type="SUPFAM" id="SSF51735">
    <property type="entry name" value="NAD(P)-binding Rossmann-fold domains"/>
    <property type="match status" value="1"/>
</dbReference>
<dbReference type="InterPro" id="IPR013154">
    <property type="entry name" value="ADH-like_N"/>
</dbReference>
<dbReference type="InterPro" id="IPR051603">
    <property type="entry name" value="Zinc-ADH_QOR/CCCR"/>
</dbReference>
<gene>
    <name evidence="4" type="ORF">ABT57_08235</name>
</gene>
<evidence type="ECO:0000259" key="3">
    <source>
        <dbReference type="SMART" id="SM00829"/>
    </source>
</evidence>
<dbReference type="SMART" id="SM00829">
    <property type="entry name" value="PKS_ER"/>
    <property type="match status" value="1"/>
</dbReference>
<dbReference type="EMBL" id="LDOU01000006">
    <property type="protein sequence ID" value="KLV10679.1"/>
    <property type="molecule type" value="Genomic_DNA"/>
</dbReference>
<evidence type="ECO:0000256" key="1">
    <source>
        <dbReference type="ARBA" id="ARBA00022857"/>
    </source>
</evidence>
<comment type="caution">
    <text evidence="4">The sequence shown here is derived from an EMBL/GenBank/DDBJ whole genome shotgun (WGS) entry which is preliminary data.</text>
</comment>
<feature type="domain" description="Enoyl reductase (ER)" evidence="3">
    <location>
        <begin position="26"/>
        <end position="346"/>
    </location>
</feature>
<dbReference type="Proteomes" id="UP000035909">
    <property type="component" value="Unassembled WGS sequence"/>
</dbReference>
<dbReference type="SUPFAM" id="SSF50129">
    <property type="entry name" value="GroES-like"/>
    <property type="match status" value="1"/>
</dbReference>
<keyword evidence="1" id="KW-0521">NADP</keyword>
<reference evidence="4 5" key="1">
    <citation type="submission" date="2015-05" db="EMBL/GenBank/DDBJ databases">
        <title>Photobacterium galathea sp. nov.</title>
        <authorList>
            <person name="Machado H."/>
            <person name="Gram L."/>
        </authorList>
    </citation>
    <scope>NUCLEOTIDE SEQUENCE [LARGE SCALE GENOMIC DNA]</scope>
    <source>
        <strain evidence="4 5">DSM 22954</strain>
    </source>
</reference>
<comment type="similarity">
    <text evidence="2">Belongs to the zinc-containing alcohol dehydrogenase family. Quinone oxidoreductase subfamily.</text>
</comment>
<dbReference type="OrthoDB" id="9785812at2"/>
<protein>
    <recommendedName>
        <fullName evidence="2">Zinc-type alcohol dehydrogenase-like protein</fullName>
    </recommendedName>
</protein>
<keyword evidence="2" id="KW-0479">Metal-binding</keyword>
<dbReference type="Gene3D" id="3.90.180.10">
    <property type="entry name" value="Medium-chain alcohol dehydrogenases, catalytic domain"/>
    <property type="match status" value="1"/>
</dbReference>
<sequence length="349" mass="38114">MKAIGYQHAHALPDVLANNQVSDPAGSLQGITLPMPTAIGHDILVEVKAISVNPVDTKIRQHQSAQDGEWKVLGWDAVGTVKAVGDEVSLFSVGDRVWYAGDLSRSGSNAQYQLVDERITSLAPVSLSDAEAAALPLTTITAWEMLFDRLEVQRSEHIEGNKPAILIIGAAGGVGSIMVQLARQLTDLTVIGTASRPETTAWLEQLGAHHVINHRNPLSEELQTIGFDNVDYVVILNNTDEHYSEIIKSLKPQGKFGLIDDPKNLDAMPLKLKSLSLHWELMFTRSLFQTHDMIKQHQLLGEVARLIDNGELKTTLGNNLGAINADNLRKAHQLIESQTAKGKIVLEGF</sequence>
<dbReference type="InterPro" id="IPR014182">
    <property type="entry name" value="ADH_Zn_typ-1"/>
</dbReference>
<dbReference type="InterPro" id="IPR020843">
    <property type="entry name" value="ER"/>
</dbReference>
<organism evidence="4 5">
    <name type="scientific">Photobacterium ganghwense</name>
    <dbReference type="NCBI Taxonomy" id="320778"/>
    <lineage>
        <taxon>Bacteria</taxon>
        <taxon>Pseudomonadati</taxon>
        <taxon>Pseudomonadota</taxon>
        <taxon>Gammaproteobacteria</taxon>
        <taxon>Vibrionales</taxon>
        <taxon>Vibrionaceae</taxon>
        <taxon>Photobacterium</taxon>
    </lineage>
</organism>
<dbReference type="GO" id="GO:0016491">
    <property type="term" value="F:oxidoreductase activity"/>
    <property type="evidence" value="ECO:0007669"/>
    <property type="project" value="UniProtKB-KW"/>
</dbReference>
<dbReference type="NCBIfam" id="TIGR02817">
    <property type="entry name" value="adh_fam_1"/>
    <property type="match status" value="1"/>
</dbReference>
<evidence type="ECO:0000313" key="4">
    <source>
        <dbReference type="EMBL" id="KLV10679.1"/>
    </source>
</evidence>
<dbReference type="Pfam" id="PF13602">
    <property type="entry name" value="ADH_zinc_N_2"/>
    <property type="match status" value="1"/>
</dbReference>
<evidence type="ECO:0000313" key="5">
    <source>
        <dbReference type="Proteomes" id="UP000035909"/>
    </source>
</evidence>
<name>A0A0J1HGE9_9GAMM</name>
<accession>A0A0J1HGE9</accession>
<dbReference type="PATRIC" id="fig|320778.3.peg.1786"/>
<dbReference type="PANTHER" id="PTHR44154">
    <property type="entry name" value="QUINONE OXIDOREDUCTASE"/>
    <property type="match status" value="1"/>
</dbReference>
<dbReference type="STRING" id="320778.ABT57_08235"/>
<dbReference type="Pfam" id="PF08240">
    <property type="entry name" value="ADH_N"/>
    <property type="match status" value="1"/>
</dbReference>
<dbReference type="PANTHER" id="PTHR44154:SF1">
    <property type="entry name" value="QUINONE OXIDOREDUCTASE"/>
    <property type="match status" value="1"/>
</dbReference>
<dbReference type="InterPro" id="IPR036291">
    <property type="entry name" value="NAD(P)-bd_dom_sf"/>
</dbReference>
<dbReference type="GO" id="GO:0008270">
    <property type="term" value="F:zinc ion binding"/>
    <property type="evidence" value="ECO:0007669"/>
    <property type="project" value="InterPro"/>
</dbReference>
<evidence type="ECO:0000256" key="2">
    <source>
        <dbReference type="RuleBase" id="RU364000"/>
    </source>
</evidence>
<dbReference type="CDD" id="cd08252">
    <property type="entry name" value="AL_MDR"/>
    <property type="match status" value="1"/>
</dbReference>
<dbReference type="InterPro" id="IPR011032">
    <property type="entry name" value="GroES-like_sf"/>
</dbReference>
<keyword evidence="5" id="KW-1185">Reference proteome</keyword>
<proteinExistence type="inferred from homology"/>
<dbReference type="Gene3D" id="3.40.50.720">
    <property type="entry name" value="NAD(P)-binding Rossmann-like Domain"/>
    <property type="match status" value="1"/>
</dbReference>
<keyword evidence="2" id="KW-0862">Zinc</keyword>
<dbReference type="AlphaFoldDB" id="A0A0J1HGE9"/>
<keyword evidence="2" id="KW-0560">Oxidoreductase</keyword>